<dbReference type="Proteomes" id="UP000658514">
    <property type="component" value="Unassembled WGS sequence"/>
</dbReference>
<protein>
    <recommendedName>
        <fullName evidence="3">DNA helicase</fullName>
    </recommendedName>
</protein>
<dbReference type="SUPFAM" id="SSF52540">
    <property type="entry name" value="P-loop containing nucleoside triphosphate hydrolases"/>
    <property type="match status" value="1"/>
</dbReference>
<dbReference type="InterPro" id="IPR027417">
    <property type="entry name" value="P-loop_NTPase"/>
</dbReference>
<dbReference type="Gene3D" id="3.30.2310.20">
    <property type="entry name" value="RelE-like"/>
    <property type="match status" value="1"/>
</dbReference>
<sequence length="775" mass="89579">MPVYLVKIVRAAVREIQKLPHEYFKLVAEIIKKISEGNLGDYRKLEGYQDLWRTKKHDVRVIWTRNQEEILILIAGQRKDIYKKIVEDRNRNPEIDISDVLELGEKTVEHIPTYEWNPKQINSWNQFVYGGYLYSPVLTQEQKEIFQEVRNPSPNPVSNHSNINSLLLQSAPGTGKTVCAALMACELYVKNYWNIALILPENLSAEIKEFTEIKEILQLGEPNFFVGTFAEWLHQAAPDIYKTVATVSEELQALQAEARKIHVIDNNEDLNINDLILFRGFIAKKHKHEQSNHPIYRENEHWIGELKNITLPKLQQRLGNKKIWIDGVNAITENALPLQQSNTTLFIFDEAQDYLIDEINAIVNMLERWQQDNNHTSILFLLGDMNQRITPIDFNWGHLQLNKRHNLKYNYRNTKYILEFANSFHAFAKIANSGGKKLPEVSQPEYAFEQGEPVRILECTSQEEALQIINDLSDKVRYTCALEQHSILRLLSSQVKLIYQDIPEQYSNLPGLDYIKFNQAKGREFDACVAFCVFAGAGKPSFEEANNWYTIFTRPRYRLLVIATTDEIERIGRLHFQKCQFFNSANADTLDWITEWANGEHLFKDITGLCNIIYEGLSNLPIQIYWDTYAAFRLARIDNDTVTQIEEQAIKILANHSREILYEELQQIQQIDSPSDRIPLQCLLLRALGSSWEAVKVASELQDVNLQEYQDLILRIASTLQQKGLLYEAARVRAKIGMQIPDDFPFRQEISNQEGNLVSLLCNAAIEKIAHTGEL</sequence>
<keyword evidence="2" id="KW-1185">Reference proteome</keyword>
<dbReference type="PANTHER" id="PTHR11070">
    <property type="entry name" value="UVRD / RECB / PCRA DNA HELICASE FAMILY MEMBER"/>
    <property type="match status" value="1"/>
</dbReference>
<dbReference type="InterPro" id="IPR000212">
    <property type="entry name" value="DNA_helicase_UvrD/REP"/>
</dbReference>
<dbReference type="InterPro" id="IPR035093">
    <property type="entry name" value="RelE/ParE_toxin_dom_sf"/>
</dbReference>
<proteinExistence type="predicted"/>
<dbReference type="Gene3D" id="3.40.50.300">
    <property type="entry name" value="P-loop containing nucleotide triphosphate hydrolases"/>
    <property type="match status" value="2"/>
</dbReference>
<name>A0ABR8A807_9CYAN</name>
<comment type="caution">
    <text evidence="1">The sequence shown here is derived from an EMBL/GenBank/DDBJ whole genome shotgun (WGS) entry which is preliminary data.</text>
</comment>
<reference evidence="1 2" key="1">
    <citation type="journal article" date="2020" name="ISME J.">
        <title>Comparative genomics reveals insights into cyanobacterial evolution and habitat adaptation.</title>
        <authorList>
            <person name="Chen M.Y."/>
            <person name="Teng W.K."/>
            <person name="Zhao L."/>
            <person name="Hu C.X."/>
            <person name="Zhou Y.K."/>
            <person name="Han B.P."/>
            <person name="Song L.R."/>
            <person name="Shu W.S."/>
        </authorList>
    </citation>
    <scope>NUCLEOTIDE SEQUENCE [LARGE SCALE GENOMIC DNA]</scope>
    <source>
        <strain evidence="1 2">FACHB-288</strain>
    </source>
</reference>
<organism evidence="1 2">
    <name type="scientific">Calothrix parietina FACHB-288</name>
    <dbReference type="NCBI Taxonomy" id="2692896"/>
    <lineage>
        <taxon>Bacteria</taxon>
        <taxon>Bacillati</taxon>
        <taxon>Cyanobacteriota</taxon>
        <taxon>Cyanophyceae</taxon>
        <taxon>Nostocales</taxon>
        <taxon>Calotrichaceae</taxon>
        <taxon>Calothrix</taxon>
    </lineage>
</organism>
<dbReference type="RefSeq" id="WP_190540380.1">
    <property type="nucleotide sequence ID" value="NZ_CAWPNO010000045.1"/>
</dbReference>
<dbReference type="SUPFAM" id="SSF143011">
    <property type="entry name" value="RelE-like"/>
    <property type="match status" value="1"/>
</dbReference>
<gene>
    <name evidence="1" type="ORF">H6G24_11005</name>
</gene>
<evidence type="ECO:0008006" key="3">
    <source>
        <dbReference type="Google" id="ProtNLM"/>
    </source>
</evidence>
<evidence type="ECO:0000313" key="2">
    <source>
        <dbReference type="Proteomes" id="UP000658514"/>
    </source>
</evidence>
<evidence type="ECO:0000313" key="1">
    <source>
        <dbReference type="EMBL" id="MBD2196018.1"/>
    </source>
</evidence>
<dbReference type="EMBL" id="JACJQH010000014">
    <property type="protein sequence ID" value="MBD2196018.1"/>
    <property type="molecule type" value="Genomic_DNA"/>
</dbReference>
<accession>A0ABR8A807</accession>
<dbReference type="PANTHER" id="PTHR11070:SF2">
    <property type="entry name" value="ATP-DEPENDENT DNA HELICASE SRS2"/>
    <property type="match status" value="1"/>
</dbReference>